<reference evidence="11" key="1">
    <citation type="journal article" date="2020" name="Nat. Commun.">
        <title>Large-scale genome sequencing of mycorrhizal fungi provides insights into the early evolution of symbiotic traits.</title>
        <authorList>
            <person name="Miyauchi S."/>
            <person name="Kiss E."/>
            <person name="Kuo A."/>
            <person name="Drula E."/>
            <person name="Kohler A."/>
            <person name="Sanchez-Garcia M."/>
            <person name="Morin E."/>
            <person name="Andreopoulos B."/>
            <person name="Barry K.W."/>
            <person name="Bonito G."/>
            <person name="Buee M."/>
            <person name="Carver A."/>
            <person name="Chen C."/>
            <person name="Cichocki N."/>
            <person name="Clum A."/>
            <person name="Culley D."/>
            <person name="Crous P.W."/>
            <person name="Fauchery L."/>
            <person name="Girlanda M."/>
            <person name="Hayes R.D."/>
            <person name="Keri Z."/>
            <person name="LaButti K."/>
            <person name="Lipzen A."/>
            <person name="Lombard V."/>
            <person name="Magnuson J."/>
            <person name="Maillard F."/>
            <person name="Murat C."/>
            <person name="Nolan M."/>
            <person name="Ohm R.A."/>
            <person name="Pangilinan J."/>
            <person name="Pereira M.F."/>
            <person name="Perotto S."/>
            <person name="Peter M."/>
            <person name="Pfister S."/>
            <person name="Riley R."/>
            <person name="Sitrit Y."/>
            <person name="Stielow J.B."/>
            <person name="Szollosi G."/>
            <person name="Zifcakova L."/>
            <person name="Stursova M."/>
            <person name="Spatafora J.W."/>
            <person name="Tedersoo L."/>
            <person name="Vaario L.M."/>
            <person name="Yamada A."/>
            <person name="Yan M."/>
            <person name="Wang P."/>
            <person name="Xu J."/>
            <person name="Bruns T."/>
            <person name="Baldrian P."/>
            <person name="Vilgalys R."/>
            <person name="Dunand C."/>
            <person name="Henrissat B."/>
            <person name="Grigoriev I.V."/>
            <person name="Hibbett D."/>
            <person name="Nagy L.G."/>
            <person name="Martin F.M."/>
        </authorList>
    </citation>
    <scope>NUCLEOTIDE SEQUENCE</scope>
    <source>
        <strain evidence="11">UH-Tt-Lm1</strain>
    </source>
</reference>
<dbReference type="SMART" id="SM00213">
    <property type="entry name" value="UBQ"/>
    <property type="match status" value="3"/>
</dbReference>
<dbReference type="PROSITE" id="PS50053">
    <property type="entry name" value="UBIQUITIN_2"/>
    <property type="match status" value="3"/>
</dbReference>
<comment type="caution">
    <text evidence="11">The sequence shown here is derived from an EMBL/GenBank/DDBJ whole genome shotgun (WGS) entry which is preliminary data.</text>
</comment>
<evidence type="ECO:0000313" key="11">
    <source>
        <dbReference type="EMBL" id="KAF9777713.1"/>
    </source>
</evidence>
<name>A0A9P6H525_9AGAM</name>
<dbReference type="InterPro" id="IPR050158">
    <property type="entry name" value="Ubiquitin_ubiquitin-like"/>
</dbReference>
<dbReference type="PRINTS" id="PR00348">
    <property type="entry name" value="UBIQUITIN"/>
</dbReference>
<dbReference type="Proteomes" id="UP000736335">
    <property type="component" value="Unassembled WGS sequence"/>
</dbReference>
<evidence type="ECO:0000256" key="1">
    <source>
        <dbReference type="ARBA" id="ARBA00004123"/>
    </source>
</evidence>
<comment type="similarity">
    <text evidence="3">Belongs to the ubiquitin family.</text>
</comment>
<keyword evidence="7" id="KW-0832">Ubl conjugation</keyword>
<evidence type="ECO:0000313" key="12">
    <source>
        <dbReference type="Proteomes" id="UP000736335"/>
    </source>
</evidence>
<evidence type="ECO:0000256" key="4">
    <source>
        <dbReference type="ARBA" id="ARBA00022490"/>
    </source>
</evidence>
<dbReference type="EMBL" id="WIUZ02000029">
    <property type="protein sequence ID" value="KAF9777713.1"/>
    <property type="molecule type" value="Genomic_DNA"/>
</dbReference>
<evidence type="ECO:0000256" key="2">
    <source>
        <dbReference type="ARBA" id="ARBA00004496"/>
    </source>
</evidence>
<dbReference type="Gene3D" id="3.10.20.90">
    <property type="entry name" value="Phosphatidylinositol 3-kinase Catalytic Subunit, Chain A, domain 1"/>
    <property type="match status" value="6"/>
</dbReference>
<keyword evidence="8" id="KW-0539">Nucleus</keyword>
<gene>
    <name evidence="11" type="ORF">BJ322DRAFT_1215059</name>
</gene>
<feature type="compositionally biased region" description="Basic and acidic residues" evidence="9">
    <location>
        <begin position="125"/>
        <end position="134"/>
    </location>
</feature>
<feature type="domain" description="Ubiquitin-like" evidence="10">
    <location>
        <begin position="209"/>
        <end position="301"/>
    </location>
</feature>
<dbReference type="FunFam" id="3.10.20.90:FF:000160">
    <property type="entry name" value="Polyubiquitin-C"/>
    <property type="match status" value="1"/>
</dbReference>
<dbReference type="InterPro" id="IPR029071">
    <property type="entry name" value="Ubiquitin-like_domsf"/>
</dbReference>
<evidence type="ECO:0000256" key="5">
    <source>
        <dbReference type="ARBA" id="ARBA00022499"/>
    </source>
</evidence>
<dbReference type="FunFam" id="3.10.20.90:FF:000469">
    <property type="entry name" value="Polyubiquitin-C"/>
    <property type="match status" value="1"/>
</dbReference>
<evidence type="ECO:0000256" key="8">
    <source>
        <dbReference type="ARBA" id="ARBA00023242"/>
    </source>
</evidence>
<evidence type="ECO:0000256" key="6">
    <source>
        <dbReference type="ARBA" id="ARBA00022737"/>
    </source>
</evidence>
<dbReference type="SUPFAM" id="SSF54236">
    <property type="entry name" value="Ubiquitin-like"/>
    <property type="match status" value="3"/>
</dbReference>
<feature type="domain" description="Ubiquitin-like" evidence="10">
    <location>
        <begin position="173"/>
        <end position="198"/>
    </location>
</feature>
<dbReference type="AlphaFoldDB" id="A0A9P6H525"/>
<protein>
    <recommendedName>
        <fullName evidence="10">Ubiquitin-like domain-containing protein</fullName>
    </recommendedName>
</protein>
<sequence>MATVAPPQHPSSPHLSRELNFNSERQFGFPTLAPQVPHITVQLKSVYYTDQALAPSASSRGSEPAHFADSTLYACNVPFSVQPEHLLPAVPQRLQHFRTSRYEIPSSPENASIASPPTTPFVSSHHYDSSRSDVDGDYVPPADEDEEYRPAQSNSQKHKKHKTTSQYKSRHREQRLIFAGKRLKDRLTSNGCNIQESTLHLALRPCGGMQIFVKTRTGRTITLEVESSNTINNTVPLSDYSVQKGSTLHLVLRLRGGMQIFVKTLTGKTITIEQLKGGRALSDYNIHKAATRHLVLRLRGGMQIPVKTATGKTTTLEAESSDTINDVRAKIQDNEGIPSDQQRLVFAGKQLEDGRTLNDYNIQKESALHWVRPPSSGGTQIFFKIFVDVNLSGRRDLYSSITLLLSKPITRRGQTHSYNPVANPGISEVSSQT</sequence>
<keyword evidence="4" id="KW-0963">Cytoplasm</keyword>
<feature type="compositionally biased region" description="Polar residues" evidence="9">
    <location>
        <begin position="107"/>
        <end position="122"/>
    </location>
</feature>
<evidence type="ECO:0000256" key="9">
    <source>
        <dbReference type="SAM" id="MobiDB-lite"/>
    </source>
</evidence>
<dbReference type="PANTHER" id="PTHR10666">
    <property type="entry name" value="UBIQUITIN"/>
    <property type="match status" value="1"/>
</dbReference>
<keyword evidence="5" id="KW-1017">Isopeptide bond</keyword>
<evidence type="ECO:0000259" key="10">
    <source>
        <dbReference type="PROSITE" id="PS50053"/>
    </source>
</evidence>
<feature type="compositionally biased region" description="Basic residues" evidence="9">
    <location>
        <begin position="156"/>
        <end position="171"/>
    </location>
</feature>
<dbReference type="Pfam" id="PF00240">
    <property type="entry name" value="ubiquitin"/>
    <property type="match status" value="2"/>
</dbReference>
<organism evidence="11 12">
    <name type="scientific">Thelephora terrestris</name>
    <dbReference type="NCBI Taxonomy" id="56493"/>
    <lineage>
        <taxon>Eukaryota</taxon>
        <taxon>Fungi</taxon>
        <taxon>Dikarya</taxon>
        <taxon>Basidiomycota</taxon>
        <taxon>Agaricomycotina</taxon>
        <taxon>Agaricomycetes</taxon>
        <taxon>Thelephorales</taxon>
        <taxon>Thelephoraceae</taxon>
        <taxon>Thelephora</taxon>
    </lineage>
</organism>
<keyword evidence="12" id="KW-1185">Reference proteome</keyword>
<dbReference type="OrthoDB" id="428577at2759"/>
<dbReference type="InterPro" id="IPR000626">
    <property type="entry name" value="Ubiquitin-like_dom"/>
</dbReference>
<accession>A0A9P6H525</accession>
<comment type="subcellular location">
    <subcellularLocation>
        <location evidence="2">Cytoplasm</location>
    </subcellularLocation>
    <subcellularLocation>
        <location evidence="1">Nucleus</location>
    </subcellularLocation>
</comment>
<feature type="domain" description="Ubiquitin-like" evidence="10">
    <location>
        <begin position="302"/>
        <end position="377"/>
    </location>
</feature>
<keyword evidence="6" id="KW-0677">Repeat</keyword>
<proteinExistence type="inferred from homology"/>
<evidence type="ECO:0000256" key="7">
    <source>
        <dbReference type="ARBA" id="ARBA00022843"/>
    </source>
</evidence>
<dbReference type="GO" id="GO:0005737">
    <property type="term" value="C:cytoplasm"/>
    <property type="evidence" value="ECO:0007669"/>
    <property type="project" value="UniProtKB-SubCell"/>
</dbReference>
<dbReference type="GO" id="GO:0005634">
    <property type="term" value="C:nucleus"/>
    <property type="evidence" value="ECO:0007669"/>
    <property type="project" value="UniProtKB-SubCell"/>
</dbReference>
<feature type="region of interest" description="Disordered" evidence="9">
    <location>
        <begin position="413"/>
        <end position="433"/>
    </location>
</feature>
<dbReference type="InterPro" id="IPR019956">
    <property type="entry name" value="Ubiquitin_dom"/>
</dbReference>
<reference evidence="11" key="2">
    <citation type="submission" date="2020-11" db="EMBL/GenBank/DDBJ databases">
        <authorList>
            <consortium name="DOE Joint Genome Institute"/>
            <person name="Kuo A."/>
            <person name="Miyauchi S."/>
            <person name="Kiss E."/>
            <person name="Drula E."/>
            <person name="Kohler A."/>
            <person name="Sanchez-Garcia M."/>
            <person name="Andreopoulos B."/>
            <person name="Barry K.W."/>
            <person name="Bonito G."/>
            <person name="Buee M."/>
            <person name="Carver A."/>
            <person name="Chen C."/>
            <person name="Cichocki N."/>
            <person name="Clum A."/>
            <person name="Culley D."/>
            <person name="Crous P.W."/>
            <person name="Fauchery L."/>
            <person name="Girlanda M."/>
            <person name="Hayes R."/>
            <person name="Keri Z."/>
            <person name="Labutti K."/>
            <person name="Lipzen A."/>
            <person name="Lombard V."/>
            <person name="Magnuson J."/>
            <person name="Maillard F."/>
            <person name="Morin E."/>
            <person name="Murat C."/>
            <person name="Nolan M."/>
            <person name="Ohm R."/>
            <person name="Pangilinan J."/>
            <person name="Pereira M."/>
            <person name="Perotto S."/>
            <person name="Peter M."/>
            <person name="Riley R."/>
            <person name="Sitrit Y."/>
            <person name="Stielow B."/>
            <person name="Szollosi G."/>
            <person name="Zifcakova L."/>
            <person name="Stursova M."/>
            <person name="Spatafora J.W."/>
            <person name="Tedersoo L."/>
            <person name="Vaario L.-M."/>
            <person name="Yamada A."/>
            <person name="Yan M."/>
            <person name="Wang P."/>
            <person name="Xu J."/>
            <person name="Bruns T."/>
            <person name="Baldrian P."/>
            <person name="Vilgalys R."/>
            <person name="Henrissat B."/>
            <person name="Grigoriev I.V."/>
            <person name="Hibbett D."/>
            <person name="Nagy L.G."/>
            <person name="Martin F.M."/>
        </authorList>
    </citation>
    <scope>NUCLEOTIDE SEQUENCE</scope>
    <source>
        <strain evidence="11">UH-Tt-Lm1</strain>
    </source>
</reference>
<feature type="region of interest" description="Disordered" evidence="9">
    <location>
        <begin position="105"/>
        <end position="171"/>
    </location>
</feature>
<evidence type="ECO:0000256" key="3">
    <source>
        <dbReference type="ARBA" id="ARBA00008430"/>
    </source>
</evidence>